<comment type="caution">
    <text evidence="1">The sequence shown here is derived from an EMBL/GenBank/DDBJ whole genome shotgun (WGS) entry which is preliminary data.</text>
</comment>
<protein>
    <submittedName>
        <fullName evidence="1">Uncharacterized protein</fullName>
    </submittedName>
</protein>
<dbReference type="AlphaFoldDB" id="A0A3R9IM86"/>
<dbReference type="Proteomes" id="UP000272252">
    <property type="component" value="Unassembled WGS sequence"/>
</dbReference>
<organism evidence="1 2">
    <name type="scientific">Streptococcus oralis</name>
    <dbReference type="NCBI Taxonomy" id="1303"/>
    <lineage>
        <taxon>Bacteria</taxon>
        <taxon>Bacillati</taxon>
        <taxon>Bacillota</taxon>
        <taxon>Bacilli</taxon>
        <taxon>Lactobacillales</taxon>
        <taxon>Streptococcaceae</taxon>
        <taxon>Streptococcus</taxon>
    </lineage>
</organism>
<name>A0A3R9IM86_STROR</name>
<gene>
    <name evidence="1" type="ORF">D8862_01125</name>
</gene>
<dbReference type="EMBL" id="RJNK01000001">
    <property type="protein sequence ID" value="RSI66349.1"/>
    <property type="molecule type" value="Genomic_DNA"/>
</dbReference>
<evidence type="ECO:0000313" key="2">
    <source>
        <dbReference type="Proteomes" id="UP000272252"/>
    </source>
</evidence>
<proteinExistence type="predicted"/>
<accession>A0A3R9IM86</accession>
<sequence>MCSMDTRKSIFFSQTSVRIQLHDTKGVKSQSENRKLDEETLVSGKVYLFHTDFSLARVQLYK</sequence>
<reference evidence="1 2" key="1">
    <citation type="submission" date="2018-11" db="EMBL/GenBank/DDBJ databases">
        <title>Species Designations Belie Phenotypic and Genotypic Heterogeneity in Oral Streptococci.</title>
        <authorList>
            <person name="Velsko I."/>
        </authorList>
    </citation>
    <scope>NUCLEOTIDE SEQUENCE [LARGE SCALE GENOMIC DNA]</scope>
    <source>
        <strain evidence="1 2">BCC59</strain>
    </source>
</reference>
<evidence type="ECO:0000313" key="1">
    <source>
        <dbReference type="EMBL" id="RSI66349.1"/>
    </source>
</evidence>